<proteinExistence type="predicted"/>
<evidence type="ECO:0000313" key="1">
    <source>
        <dbReference type="EMBL" id="CAA9994919.1"/>
    </source>
</evidence>
<gene>
    <name evidence="1" type="ORF">NTEN_LOCUS1735</name>
</gene>
<feature type="non-terminal residue" evidence="1">
    <location>
        <position position="51"/>
    </location>
</feature>
<dbReference type="AlphaFoldDB" id="A0A6H5FYE0"/>
<dbReference type="EMBL" id="CADCXU010002815">
    <property type="protein sequence ID" value="CAA9994919.1"/>
    <property type="molecule type" value="Genomic_DNA"/>
</dbReference>
<name>A0A6H5FYE0_9HEMI</name>
<evidence type="ECO:0000313" key="2">
    <source>
        <dbReference type="Proteomes" id="UP000479000"/>
    </source>
</evidence>
<dbReference type="OrthoDB" id="6625609at2759"/>
<organism evidence="1 2">
    <name type="scientific">Nesidiocoris tenuis</name>
    <dbReference type="NCBI Taxonomy" id="355587"/>
    <lineage>
        <taxon>Eukaryota</taxon>
        <taxon>Metazoa</taxon>
        <taxon>Ecdysozoa</taxon>
        <taxon>Arthropoda</taxon>
        <taxon>Hexapoda</taxon>
        <taxon>Insecta</taxon>
        <taxon>Pterygota</taxon>
        <taxon>Neoptera</taxon>
        <taxon>Paraneoptera</taxon>
        <taxon>Hemiptera</taxon>
        <taxon>Heteroptera</taxon>
        <taxon>Panheteroptera</taxon>
        <taxon>Cimicomorpha</taxon>
        <taxon>Miridae</taxon>
        <taxon>Dicyphina</taxon>
        <taxon>Nesidiocoris</taxon>
    </lineage>
</organism>
<dbReference type="Proteomes" id="UP000479000">
    <property type="component" value="Unassembled WGS sequence"/>
</dbReference>
<sequence>MLESVRTSHPKRKQPIIVDLTKDMPSFRDVQVSYCKLRELCTPGKLQHYST</sequence>
<accession>A0A6H5FYE0</accession>
<keyword evidence="2" id="KW-1185">Reference proteome</keyword>
<reference evidence="1 2" key="1">
    <citation type="submission" date="2020-02" db="EMBL/GenBank/DDBJ databases">
        <authorList>
            <person name="Ferguson B K."/>
        </authorList>
    </citation>
    <scope>NUCLEOTIDE SEQUENCE [LARGE SCALE GENOMIC DNA]</scope>
</reference>
<protein>
    <submittedName>
        <fullName evidence="1">Uncharacterized protein</fullName>
    </submittedName>
</protein>